<dbReference type="EMBL" id="JALJOR010000011">
    <property type="protein sequence ID" value="KAK9808667.1"/>
    <property type="molecule type" value="Genomic_DNA"/>
</dbReference>
<keyword evidence="4 5" id="KW-0175">Coiled coil</keyword>
<dbReference type="PANTHER" id="PTHR45916:SF1">
    <property type="entry name" value="STRUCTURAL MAINTENANCE OF CHROMOSOMES PROTEIN 5"/>
    <property type="match status" value="1"/>
</dbReference>
<comment type="similarity">
    <text evidence="1">Belongs to the SMC family. SMC5 subfamily.</text>
</comment>
<proteinExistence type="inferred from homology"/>
<evidence type="ECO:0000313" key="10">
    <source>
        <dbReference type="Proteomes" id="UP001489004"/>
    </source>
</evidence>
<keyword evidence="3" id="KW-0315">Glutamine amidotransferase</keyword>
<dbReference type="GO" id="GO:0030915">
    <property type="term" value="C:Smc5-Smc6 complex"/>
    <property type="evidence" value="ECO:0007669"/>
    <property type="project" value="TreeGrafter"/>
</dbReference>
<dbReference type="SUPFAM" id="SSF52317">
    <property type="entry name" value="Class I glutamine amidotransferase-like"/>
    <property type="match status" value="1"/>
</dbReference>
<evidence type="ECO:0000256" key="5">
    <source>
        <dbReference type="SAM" id="Coils"/>
    </source>
</evidence>
<dbReference type="SUPFAM" id="SSF52540">
    <property type="entry name" value="P-loop containing nucleoside triphosphate hydrolases"/>
    <property type="match status" value="1"/>
</dbReference>
<dbReference type="InterPro" id="IPR003395">
    <property type="entry name" value="RecF/RecN/SMC_N"/>
</dbReference>
<dbReference type="InterPro" id="IPR019197">
    <property type="entry name" value="Biotin-prot_ligase_N"/>
</dbReference>
<evidence type="ECO:0000256" key="4">
    <source>
        <dbReference type="ARBA" id="ARBA00023054"/>
    </source>
</evidence>
<dbReference type="CDD" id="cd03144">
    <property type="entry name" value="GATase1_ScBLP_like"/>
    <property type="match status" value="1"/>
</dbReference>
<reference evidence="9 10" key="1">
    <citation type="journal article" date="2024" name="Nat. Commun.">
        <title>Phylogenomics reveals the evolutionary origins of lichenization in chlorophyte algae.</title>
        <authorList>
            <person name="Puginier C."/>
            <person name="Libourel C."/>
            <person name="Otte J."/>
            <person name="Skaloud P."/>
            <person name="Haon M."/>
            <person name="Grisel S."/>
            <person name="Petersen M."/>
            <person name="Berrin J.G."/>
            <person name="Delaux P.M."/>
            <person name="Dal Grande F."/>
            <person name="Keller J."/>
        </authorList>
    </citation>
    <scope>NUCLEOTIDE SEQUENCE [LARGE SCALE GENOMIC DNA]</scope>
    <source>
        <strain evidence="9 10">SAG 2043</strain>
    </source>
</reference>
<dbReference type="Pfam" id="PF02463">
    <property type="entry name" value="SMC_N"/>
    <property type="match status" value="1"/>
</dbReference>
<organism evidence="9 10">
    <name type="scientific">[Myrmecia] bisecta</name>
    <dbReference type="NCBI Taxonomy" id="41462"/>
    <lineage>
        <taxon>Eukaryota</taxon>
        <taxon>Viridiplantae</taxon>
        <taxon>Chlorophyta</taxon>
        <taxon>core chlorophytes</taxon>
        <taxon>Trebouxiophyceae</taxon>
        <taxon>Trebouxiales</taxon>
        <taxon>Trebouxiaceae</taxon>
        <taxon>Myrmecia</taxon>
    </lineage>
</organism>
<dbReference type="GO" id="GO:0000724">
    <property type="term" value="P:double-strand break repair via homologous recombination"/>
    <property type="evidence" value="ECO:0007669"/>
    <property type="project" value="TreeGrafter"/>
</dbReference>
<feature type="coiled-coil region" evidence="5">
    <location>
        <begin position="772"/>
        <end position="855"/>
    </location>
</feature>
<dbReference type="Gene3D" id="3.40.50.300">
    <property type="entry name" value="P-loop containing nucleotide triphosphate hydrolases"/>
    <property type="match status" value="2"/>
</dbReference>
<protein>
    <recommendedName>
        <fullName evidence="2">Structural maintenance of chromosomes protein 5</fullName>
    </recommendedName>
</protein>
<evidence type="ECO:0000256" key="3">
    <source>
        <dbReference type="ARBA" id="ARBA00022962"/>
    </source>
</evidence>
<accession>A0AAW1PIF6</accession>
<feature type="domain" description="Biotin-protein ligase N-terminal" evidence="8">
    <location>
        <begin position="9"/>
        <end position="150"/>
    </location>
</feature>
<comment type="caution">
    <text evidence="9">The sequence shown here is derived from an EMBL/GenBank/DDBJ whole genome shotgun (WGS) entry which is preliminary data.</text>
</comment>
<dbReference type="Pfam" id="PF09825">
    <property type="entry name" value="BPL_N"/>
    <property type="match status" value="1"/>
</dbReference>
<gene>
    <name evidence="9" type="ORF">WJX72_001584</name>
</gene>
<evidence type="ECO:0000259" key="8">
    <source>
        <dbReference type="Pfam" id="PF09825"/>
    </source>
</evidence>
<evidence type="ECO:0000259" key="7">
    <source>
        <dbReference type="Pfam" id="PF02463"/>
    </source>
</evidence>
<dbReference type="GO" id="GO:0005634">
    <property type="term" value="C:nucleus"/>
    <property type="evidence" value="ECO:0007669"/>
    <property type="project" value="TreeGrafter"/>
</dbReference>
<name>A0AAW1PIF6_9CHLO</name>
<evidence type="ECO:0000256" key="6">
    <source>
        <dbReference type="SAM" id="MobiDB-lite"/>
    </source>
</evidence>
<dbReference type="GO" id="GO:0051276">
    <property type="term" value="P:chromosome organization"/>
    <property type="evidence" value="ECO:0007669"/>
    <property type="project" value="UniProtKB-ARBA"/>
</dbReference>
<dbReference type="Proteomes" id="UP001489004">
    <property type="component" value="Unassembled WGS sequence"/>
</dbReference>
<evidence type="ECO:0000313" key="9">
    <source>
        <dbReference type="EMBL" id="KAK9808667.1"/>
    </source>
</evidence>
<evidence type="ECO:0000256" key="1">
    <source>
        <dbReference type="ARBA" id="ARBA00010171"/>
    </source>
</evidence>
<feature type="compositionally biased region" description="Basic and acidic residues" evidence="6">
    <location>
        <begin position="414"/>
        <end position="435"/>
    </location>
</feature>
<feature type="coiled-coil region" evidence="5">
    <location>
        <begin position="994"/>
        <end position="1031"/>
    </location>
</feature>
<dbReference type="PANTHER" id="PTHR45916">
    <property type="entry name" value="STRUCTURAL MAINTENANCE OF CHROMOSOMES PROTEIN 5"/>
    <property type="match status" value="1"/>
</dbReference>
<feature type="coiled-coil region" evidence="5">
    <location>
        <begin position="484"/>
        <end position="562"/>
    </location>
</feature>
<keyword evidence="10" id="KW-1185">Reference proteome</keyword>
<dbReference type="AlphaFoldDB" id="A0AAW1PIF6"/>
<sequence length="1203" mass="135556">MAVGRHTAYVYSGPGAGARSVSSAVQALTSSLQPQVQVSTLSTVALLSGDWVEECAVLVMPGGADLPYCRHLNGKGNALIRGFVEAGGSYLGLCAGAYYACSSIVFEEGTSLEVRGERELGFFPGIAKGCVYPGFQYETENGAVAAPMRFWPAKRPRVVEYARGSIMSVKVHNFMTYADATVTPGPRLNLVLGPNGTGKSSLVCALCIGLAGAPSLLGRADNIKDFIRRGENEGFTEITLSSGDPSRPVVITRHMRIVSGGTAQNEWKINGRTCNAKDIKDKMKEMNVQLDNLCQFLPQDKVASFAAKKPTELLLETEKAVGDSTLYDLHQELIQERNEIKLNESAAHNYEHDLAQLEKQNAAIQRDVDRFQERERLLEEVERMRGKIPYIKYQQCADDYREAKDKYGDSKRLLKQKKEDLETRSGPLTEKKKQQTEAQAQSAKLHNEVKKVDGWCNGAAKKMEDLVKELEPQHFALESIEGDAKKLADSKARLAGQISALEEDIRALPQAHNPAQLDARRQELASREKDANGKMRAMKQEMVEKEDELRGHQQALANHQADLAHLNDVKNQRLQALDWGYNQGIRQLYDWLDKNRTRFRGRVYGPILAEITISNHEHAMFLEQHCPVNMWARFVTEFNEDQELLSAEAKKLARFQPTVSNYRGNPDAPIQHKKGEAASFAQYGITHTLDEVFEAPSVVKHVLNDEVVLSEAYVGTQRTTGQVAERFFDEHRNVACLYTPDTAYRVKTSMYNQNARSQSVNSTRPAKLLAASRNLEQERATLTNAMDAEAADIAELQGELQARHQEAGRLQREVGDLRHELSEIDREKHRLQQAQTRLKTQLAAKKREMAVLEKRPDPRAKEPGLRREIAKMNKTSADLMKKLGMEYERLFGLMQRHAIAELRNRELSAQVAALGEATRELESEVKRYDVMVERMEQIKNAAKQRLKDAMVPRPTQEQEEFYKTLPTTEEELEDLISERSAEADAIVCQNPRVMDEFRERCRKIADTKAKLAKEQDILQTKQARIDSLKERWLPELKAKVDTINATFERNFRQIGCAGQVRLAEHDDYDKFAIELLVKFRAEEEMQVLTANRQSGGERSVSTILYLMSIQNVTVCPFRVVDEINQGMDPINERKVYMQLVESACRPGTPQCFLLTPKLLPSLPYTPDVTILQIMNGTLIKGVARTFDNAKLWGNRQRKAIVAA</sequence>
<feature type="coiled-coil region" evidence="5">
    <location>
        <begin position="340"/>
        <end position="374"/>
    </location>
</feature>
<feature type="region of interest" description="Disordered" evidence="6">
    <location>
        <begin position="414"/>
        <end position="444"/>
    </location>
</feature>
<dbReference type="GO" id="GO:0003697">
    <property type="term" value="F:single-stranded DNA binding"/>
    <property type="evidence" value="ECO:0007669"/>
    <property type="project" value="TreeGrafter"/>
</dbReference>
<evidence type="ECO:0000256" key="2">
    <source>
        <dbReference type="ARBA" id="ARBA00018687"/>
    </source>
</evidence>
<dbReference type="InterPro" id="IPR027417">
    <property type="entry name" value="P-loop_NTPase"/>
</dbReference>
<dbReference type="InterPro" id="IPR029062">
    <property type="entry name" value="Class_I_gatase-like"/>
</dbReference>
<feature type="domain" description="RecF/RecN/SMC N-terminal" evidence="7">
    <location>
        <begin position="166"/>
        <end position="1139"/>
    </location>
</feature>